<keyword evidence="2" id="KW-1185">Reference proteome</keyword>
<proteinExistence type="predicted"/>
<accession>A2G4P1</accession>
<dbReference type="RefSeq" id="XP_001300802.1">
    <property type="nucleotide sequence ID" value="XM_001300801.1"/>
</dbReference>
<reference evidence="1" key="1">
    <citation type="submission" date="2006-10" db="EMBL/GenBank/DDBJ databases">
        <authorList>
            <person name="Amadeo P."/>
            <person name="Zhao Q."/>
            <person name="Wortman J."/>
            <person name="Fraser-Liggett C."/>
            <person name="Carlton J."/>
        </authorList>
    </citation>
    <scope>NUCLEOTIDE SEQUENCE</scope>
    <source>
        <strain evidence="1">G3</strain>
    </source>
</reference>
<evidence type="ECO:0000313" key="2">
    <source>
        <dbReference type="Proteomes" id="UP000001542"/>
    </source>
</evidence>
<dbReference type="EMBL" id="DS114384">
    <property type="protein sequence ID" value="EAX87872.1"/>
    <property type="molecule type" value="Genomic_DNA"/>
</dbReference>
<name>A2G4P1_TRIV3</name>
<dbReference type="AlphaFoldDB" id="A2G4P1"/>
<gene>
    <name evidence="1" type="ORF">TVAG_293350</name>
</gene>
<dbReference type="InParanoid" id="A2G4P1"/>
<dbReference type="Proteomes" id="UP000001542">
    <property type="component" value="Unassembled WGS sequence"/>
</dbReference>
<protein>
    <submittedName>
        <fullName evidence="1">Uncharacterized protein</fullName>
    </submittedName>
</protein>
<dbReference type="VEuPathDB" id="TrichDB:TVAGG3_0348530"/>
<sequence length="115" mass="12459">MSLLSIGSSHQNIPLKTLAFIEARVYNSSAQGQVPRRSSSLGPIREELGSSLKSQALAIAKARASQTILGAGFLKNRPDSGRPERKPAPKEFPYEALAKAKARACKYNPQGRVLR</sequence>
<dbReference type="VEuPathDB" id="TrichDB:TVAG_293350"/>
<dbReference type="KEGG" id="tva:4745527"/>
<evidence type="ECO:0000313" key="1">
    <source>
        <dbReference type="EMBL" id="EAX87872.1"/>
    </source>
</evidence>
<reference evidence="1" key="2">
    <citation type="journal article" date="2007" name="Science">
        <title>Draft genome sequence of the sexually transmitted pathogen Trichomonas vaginalis.</title>
        <authorList>
            <person name="Carlton J.M."/>
            <person name="Hirt R.P."/>
            <person name="Silva J.C."/>
            <person name="Delcher A.L."/>
            <person name="Schatz M."/>
            <person name="Zhao Q."/>
            <person name="Wortman J.R."/>
            <person name="Bidwell S.L."/>
            <person name="Alsmark U.C.M."/>
            <person name="Besteiro S."/>
            <person name="Sicheritz-Ponten T."/>
            <person name="Noel C.J."/>
            <person name="Dacks J.B."/>
            <person name="Foster P.G."/>
            <person name="Simillion C."/>
            <person name="Van de Peer Y."/>
            <person name="Miranda-Saavedra D."/>
            <person name="Barton G.J."/>
            <person name="Westrop G.D."/>
            <person name="Mueller S."/>
            <person name="Dessi D."/>
            <person name="Fiori P.L."/>
            <person name="Ren Q."/>
            <person name="Paulsen I."/>
            <person name="Zhang H."/>
            <person name="Bastida-Corcuera F.D."/>
            <person name="Simoes-Barbosa A."/>
            <person name="Brown M.T."/>
            <person name="Hayes R.D."/>
            <person name="Mukherjee M."/>
            <person name="Okumura C.Y."/>
            <person name="Schneider R."/>
            <person name="Smith A.J."/>
            <person name="Vanacova S."/>
            <person name="Villalvazo M."/>
            <person name="Haas B.J."/>
            <person name="Pertea M."/>
            <person name="Feldblyum T.V."/>
            <person name="Utterback T.R."/>
            <person name="Shu C.L."/>
            <person name="Osoegawa K."/>
            <person name="de Jong P.J."/>
            <person name="Hrdy I."/>
            <person name="Horvathova L."/>
            <person name="Zubacova Z."/>
            <person name="Dolezal P."/>
            <person name="Malik S.B."/>
            <person name="Logsdon J.M. Jr."/>
            <person name="Henze K."/>
            <person name="Gupta A."/>
            <person name="Wang C.C."/>
            <person name="Dunne R.L."/>
            <person name="Upcroft J.A."/>
            <person name="Upcroft P."/>
            <person name="White O."/>
            <person name="Salzberg S.L."/>
            <person name="Tang P."/>
            <person name="Chiu C.-H."/>
            <person name="Lee Y.-S."/>
            <person name="Embley T.M."/>
            <person name="Coombs G.H."/>
            <person name="Mottram J.C."/>
            <person name="Tachezy J."/>
            <person name="Fraser-Liggett C.M."/>
            <person name="Johnson P.J."/>
        </authorList>
    </citation>
    <scope>NUCLEOTIDE SEQUENCE [LARGE SCALE GENOMIC DNA]</scope>
    <source>
        <strain evidence="1">G3</strain>
    </source>
</reference>
<organism evidence="1 2">
    <name type="scientific">Trichomonas vaginalis (strain ATCC PRA-98 / G3)</name>
    <dbReference type="NCBI Taxonomy" id="412133"/>
    <lineage>
        <taxon>Eukaryota</taxon>
        <taxon>Metamonada</taxon>
        <taxon>Parabasalia</taxon>
        <taxon>Trichomonadida</taxon>
        <taxon>Trichomonadidae</taxon>
        <taxon>Trichomonas</taxon>
    </lineage>
</organism>